<accession>A0A380RW67</accession>
<proteinExistence type="predicted"/>
<dbReference type="NCBIfam" id="TIGR04183">
    <property type="entry name" value="Por_Secre_tail"/>
    <property type="match status" value="1"/>
</dbReference>
<protein>
    <submittedName>
        <fullName evidence="3">Por secretion system C-terminal sorting domain-containing protein</fullName>
    </submittedName>
</protein>
<evidence type="ECO:0000313" key="3">
    <source>
        <dbReference type="EMBL" id="SUQ19122.1"/>
    </source>
</evidence>
<name>A0A380RW67_FIBSU</name>
<dbReference type="RefSeq" id="WP_109571868.1">
    <property type="nucleotide sequence ID" value="NZ_UHJL01000001.1"/>
</dbReference>
<evidence type="ECO:0000259" key="2">
    <source>
        <dbReference type="Pfam" id="PF18962"/>
    </source>
</evidence>
<dbReference type="AlphaFoldDB" id="A0A380RW67"/>
<dbReference type="Proteomes" id="UP000255423">
    <property type="component" value="Unassembled WGS sequence"/>
</dbReference>
<feature type="domain" description="Secretion system C-terminal sorting" evidence="2">
    <location>
        <begin position="280"/>
        <end position="331"/>
    </location>
</feature>
<organism evidence="3 4">
    <name type="scientific">Fibrobacter succinogenes</name>
    <name type="common">Bacteroides succinogenes</name>
    <dbReference type="NCBI Taxonomy" id="833"/>
    <lineage>
        <taxon>Bacteria</taxon>
        <taxon>Pseudomonadati</taxon>
        <taxon>Fibrobacterota</taxon>
        <taxon>Fibrobacteria</taxon>
        <taxon>Fibrobacterales</taxon>
        <taxon>Fibrobacteraceae</taxon>
        <taxon>Fibrobacter</taxon>
    </lineage>
</organism>
<reference evidence="3 4" key="1">
    <citation type="submission" date="2017-08" db="EMBL/GenBank/DDBJ databases">
        <authorList>
            <person name="de Groot N.N."/>
        </authorList>
    </citation>
    <scope>NUCLEOTIDE SEQUENCE [LARGE SCALE GENOMIC DNA]</scope>
    <source>
        <strain evidence="3 4">HM2</strain>
    </source>
</reference>
<feature type="signal peptide" evidence="1">
    <location>
        <begin position="1"/>
        <end position="17"/>
    </location>
</feature>
<dbReference type="EMBL" id="UHJL01000001">
    <property type="protein sequence ID" value="SUQ19122.1"/>
    <property type="molecule type" value="Genomic_DNA"/>
</dbReference>
<keyword evidence="1" id="KW-0732">Signal</keyword>
<gene>
    <name evidence="3" type="ORF">SAMN05661053_0349</name>
</gene>
<feature type="chain" id="PRO_5016929882" evidence="1">
    <location>
        <begin position="18"/>
        <end position="333"/>
    </location>
</feature>
<dbReference type="Pfam" id="PF18962">
    <property type="entry name" value="Por_Secre_tail"/>
    <property type="match status" value="1"/>
</dbReference>
<sequence length="333" mass="35493">MKRSLLVALCAASVVYAGSFKTWDVAKIFEEFYLDFQIHTGLGNGLETEGYWYSYNDNNNSGSSVIVWPVSTDLFYSNQSLDPVIEECKGLAGTAILSKESYEYDPYVGVGFNVVGETSDTNPAPDIGDASAWGGLCVTYMSDTDIALELGLGETVDSTINYANPAITLPAAKATDYFSPNGKDGNKVVVNWSDFKQPSWYDGAVKIDGETAAKQLAAVHFKIQAEPGEYNFNICAIGPKDGTCPEQCGTPSAGIQIARGTSAVKAILNGRTLGFTGIKSTATAEVMNSLGLVVMKGAINNAATLNLTSLNAGIYMVRVSGKNVNFAKKIVLR</sequence>
<dbReference type="InterPro" id="IPR026444">
    <property type="entry name" value="Secre_tail"/>
</dbReference>
<evidence type="ECO:0000256" key="1">
    <source>
        <dbReference type="SAM" id="SignalP"/>
    </source>
</evidence>
<evidence type="ECO:0000313" key="4">
    <source>
        <dbReference type="Proteomes" id="UP000255423"/>
    </source>
</evidence>